<dbReference type="Gene3D" id="1.10.3210.10">
    <property type="entry name" value="Hypothetical protein af1432"/>
    <property type="match status" value="1"/>
</dbReference>
<protein>
    <submittedName>
        <fullName evidence="2">HD-GYP domain-containing protein</fullName>
    </submittedName>
</protein>
<proteinExistence type="predicted"/>
<dbReference type="PROSITE" id="PS51832">
    <property type="entry name" value="HD_GYP"/>
    <property type="match status" value="1"/>
</dbReference>
<keyword evidence="3" id="KW-1185">Reference proteome</keyword>
<organism evidence="2 3">
    <name type="scientific">Denitromonas iodatirespirans</name>
    <dbReference type="NCBI Taxonomy" id="2795389"/>
    <lineage>
        <taxon>Bacteria</taxon>
        <taxon>Pseudomonadati</taxon>
        <taxon>Pseudomonadota</taxon>
        <taxon>Betaproteobacteria</taxon>
        <taxon>Rhodocyclales</taxon>
        <taxon>Zoogloeaceae</taxon>
        <taxon>Denitromonas</taxon>
    </lineage>
</organism>
<dbReference type="InterPro" id="IPR003607">
    <property type="entry name" value="HD/PDEase_dom"/>
</dbReference>
<dbReference type="Pfam" id="PF13487">
    <property type="entry name" value="HD_5"/>
    <property type="match status" value="1"/>
</dbReference>
<gene>
    <name evidence="2" type="ORF">I8J34_15200</name>
</gene>
<dbReference type="EMBL" id="JAEKFT010000017">
    <property type="protein sequence ID" value="MBT0962525.1"/>
    <property type="molecule type" value="Genomic_DNA"/>
</dbReference>
<accession>A0A944D9Y9</accession>
<dbReference type="AlphaFoldDB" id="A0A944D9Y9"/>
<comment type="caution">
    <text evidence="2">The sequence shown here is derived from an EMBL/GenBank/DDBJ whole genome shotgun (WGS) entry which is preliminary data.</text>
</comment>
<dbReference type="GO" id="GO:0008081">
    <property type="term" value="F:phosphoric diester hydrolase activity"/>
    <property type="evidence" value="ECO:0007669"/>
    <property type="project" value="UniProtKB-ARBA"/>
</dbReference>
<dbReference type="InterPro" id="IPR021812">
    <property type="entry name" value="DUF3391"/>
</dbReference>
<name>A0A944D9Y9_DENI1</name>
<feature type="domain" description="HD-GYP" evidence="1">
    <location>
        <begin position="268"/>
        <end position="464"/>
    </location>
</feature>
<dbReference type="SUPFAM" id="SSF109604">
    <property type="entry name" value="HD-domain/PDEase-like"/>
    <property type="match status" value="1"/>
</dbReference>
<dbReference type="PANTHER" id="PTHR43155:SF2">
    <property type="entry name" value="CYCLIC DI-GMP PHOSPHODIESTERASE PA4108"/>
    <property type="match status" value="1"/>
</dbReference>
<evidence type="ECO:0000313" key="3">
    <source>
        <dbReference type="Proteomes" id="UP000694660"/>
    </source>
</evidence>
<dbReference type="Proteomes" id="UP000694660">
    <property type="component" value="Unassembled WGS sequence"/>
</dbReference>
<dbReference type="PANTHER" id="PTHR43155">
    <property type="entry name" value="CYCLIC DI-GMP PHOSPHODIESTERASE PA4108-RELATED"/>
    <property type="match status" value="1"/>
</dbReference>
<dbReference type="InterPro" id="IPR037522">
    <property type="entry name" value="HD_GYP_dom"/>
</dbReference>
<dbReference type="Pfam" id="PF11871">
    <property type="entry name" value="DUF3391"/>
    <property type="match status" value="1"/>
</dbReference>
<evidence type="ECO:0000313" key="2">
    <source>
        <dbReference type="EMBL" id="MBT0962525.1"/>
    </source>
</evidence>
<sequence length="536" mass="58623">MRSTCNGVTPRRDTAGAEEAAFVKEIVAATDLEIGMFVAELDRPWLDSPFLIQGFLIEDADTLAKLKALCRFVCVDWQRSAGVHYRAPQRESVASTVGDSLAGSARIAGRSTTLRPRHDFVAVLRWLRKGGEPPAELRDHPMAAPVDAEPAAHDLPDVPIDDTPPAPHEGWRSRLSRWLAREEAPAPYHAAAPADGDEAAAQTVDEHARAGPDATVWIESVAVEDELIVAAPAYQSAQGTIEQLVADVQRNLRPDMERVRANVEDMMHSVVRNPDALLWLTRLKRTDQYAYDHALDVSVLLMVFARSVGMSAAEMTLLGVVGLMQDIGKVRLPPRLLKKSGQITPLERQIFQTHVDYSLAILKDTPDGSPELLEIVARHHERYDGSGYPAGLAGDAIGRYGEMAGLVDAYCAMTREKPWGDALSPQTALEQINAMRNRDFSETVVDTFIQCIGLYPVGTLVALNTGEVAVVIAQNQVRRLRPRVLVLLAPDHSPNSHPPTLDLLYDPLAPDGTEYAISKALPPGAYGIDPKEFYLG</sequence>
<reference evidence="3" key="1">
    <citation type="journal article" date="2022" name="ISME J.">
        <title>Genetic and phylogenetic analysis of dissimilatory iodate-reducing bacteria identifies potential niches across the world's oceans.</title>
        <authorList>
            <person name="Reyes-Umana V."/>
            <person name="Henning Z."/>
            <person name="Lee K."/>
            <person name="Barnum T.P."/>
            <person name="Coates J.D."/>
        </authorList>
    </citation>
    <scope>NUCLEOTIDE SEQUENCE [LARGE SCALE GENOMIC DNA]</scope>
    <source>
        <strain evidence="3">IR12</strain>
    </source>
</reference>
<dbReference type="CDD" id="cd00077">
    <property type="entry name" value="HDc"/>
    <property type="match status" value="1"/>
</dbReference>
<evidence type="ECO:0000259" key="1">
    <source>
        <dbReference type="PROSITE" id="PS51832"/>
    </source>
</evidence>